<dbReference type="GO" id="GO:0009236">
    <property type="term" value="P:cobalamin biosynthetic process"/>
    <property type="evidence" value="ECO:0007669"/>
    <property type="project" value="UniProtKB-UniPathway"/>
</dbReference>
<reference evidence="4 5" key="1">
    <citation type="submission" date="2015-10" db="EMBL/GenBank/DDBJ databases">
        <title>The world's first case of liver abscess caused by Pannonibacter phragmitetus.</title>
        <authorList>
            <person name="Ming D."/>
            <person name="Wang M."/>
            <person name="Zhou Y."/>
            <person name="Jiang T."/>
            <person name="Hu S."/>
        </authorList>
    </citation>
    <scope>NUCLEOTIDE SEQUENCE [LARGE SCALE GENOMIC DNA]</scope>
    <source>
        <strain evidence="4 5">31801</strain>
    </source>
</reference>
<dbReference type="GO" id="GO:0016994">
    <property type="term" value="F:precorrin-6A reductase activity"/>
    <property type="evidence" value="ECO:0007669"/>
    <property type="project" value="InterPro"/>
</dbReference>
<evidence type="ECO:0000256" key="1">
    <source>
        <dbReference type="ARBA" id="ARBA00004953"/>
    </source>
</evidence>
<evidence type="ECO:0000313" key="5">
    <source>
        <dbReference type="Proteomes" id="UP000064921"/>
    </source>
</evidence>
<dbReference type="KEGG" id="pphr:APZ00_04950"/>
<dbReference type="Pfam" id="PF02571">
    <property type="entry name" value="CbiJ"/>
    <property type="match status" value="1"/>
</dbReference>
<keyword evidence="2" id="KW-0169">Cobalamin biosynthesis</keyword>
<keyword evidence="3" id="KW-0560">Oxidoreductase</keyword>
<dbReference type="PANTHER" id="PTHR36925">
    <property type="entry name" value="COBALT-PRECORRIN-6A REDUCTASE"/>
    <property type="match status" value="1"/>
</dbReference>
<evidence type="ECO:0000256" key="2">
    <source>
        <dbReference type="ARBA" id="ARBA00022573"/>
    </source>
</evidence>
<dbReference type="Proteomes" id="UP000064921">
    <property type="component" value="Chromosome"/>
</dbReference>
<organism evidence="4 5">
    <name type="scientific">Pannonibacter phragmitetus</name>
    <dbReference type="NCBI Taxonomy" id="121719"/>
    <lineage>
        <taxon>Bacteria</taxon>
        <taxon>Pseudomonadati</taxon>
        <taxon>Pseudomonadota</taxon>
        <taxon>Alphaproteobacteria</taxon>
        <taxon>Hyphomicrobiales</taxon>
        <taxon>Stappiaceae</taxon>
        <taxon>Pannonibacter</taxon>
    </lineage>
</organism>
<dbReference type="PANTHER" id="PTHR36925:SF1">
    <property type="entry name" value="COBALT-PRECORRIN-6A REDUCTASE"/>
    <property type="match status" value="1"/>
</dbReference>
<dbReference type="STRING" id="121719.APZ00_04950"/>
<dbReference type="PROSITE" id="PS51014">
    <property type="entry name" value="COBK_CBIJ"/>
    <property type="match status" value="1"/>
</dbReference>
<comment type="pathway">
    <text evidence="1">Cofactor biosynthesis; adenosylcobalamin biosynthesis.</text>
</comment>
<protein>
    <submittedName>
        <fullName evidence="4">Cobalt-precorrin-6X reductase</fullName>
    </submittedName>
</protein>
<dbReference type="NCBIfam" id="NF005968">
    <property type="entry name" value="PRK08057.1-2"/>
    <property type="match status" value="1"/>
</dbReference>
<dbReference type="AlphaFoldDB" id="A0A0U3PFX7"/>
<dbReference type="NCBIfam" id="TIGR00715">
    <property type="entry name" value="precor6x_red"/>
    <property type="match status" value="1"/>
</dbReference>
<gene>
    <name evidence="4" type="ORF">APZ00_04950</name>
</gene>
<dbReference type="InterPro" id="IPR003723">
    <property type="entry name" value="Precorrin-6x_reduct"/>
</dbReference>
<sequence>MRHILILAGTADARALAERLVQHPGLTVTLSLAGRTLDPADLPAPVRSGGFGGAEGLAAYLRQENISLLIDATHPFARRMTANAVEASQQTGIPLLKLERPAWTAQPGDNWTPFRTIREAVEALGAVPRRVFLATGRQRASAIEAAPQHHYLIRSVDPVDPPPAVPYARNILARGPFTVETELDLLTGQGIDVIICKNSGGEATYAKLEAARRLGLPVMMIERSAHEAPLSAGSADEAMTLISHWLEDAAKRGV</sequence>
<dbReference type="RefSeq" id="WP_058898236.1">
    <property type="nucleotide sequence ID" value="NZ_CP013068.1"/>
</dbReference>
<keyword evidence="5" id="KW-1185">Reference proteome</keyword>
<evidence type="ECO:0000256" key="3">
    <source>
        <dbReference type="ARBA" id="ARBA00023002"/>
    </source>
</evidence>
<dbReference type="EMBL" id="CP013068">
    <property type="protein sequence ID" value="ALV26508.1"/>
    <property type="molecule type" value="Genomic_DNA"/>
</dbReference>
<dbReference type="UniPathway" id="UPA00148"/>
<name>A0A0U3PFX7_9HYPH</name>
<evidence type="ECO:0000313" key="4">
    <source>
        <dbReference type="EMBL" id="ALV26508.1"/>
    </source>
</evidence>
<dbReference type="eggNOG" id="COG2099">
    <property type="taxonomic scope" value="Bacteria"/>
</dbReference>
<accession>A0A0U3PFX7</accession>
<proteinExistence type="predicted"/>